<dbReference type="PROSITE" id="PS00134">
    <property type="entry name" value="TRYPSIN_HIS"/>
    <property type="match status" value="1"/>
</dbReference>
<accession>A0A0X3Q5B5</accession>
<dbReference type="InterPro" id="IPR009003">
    <property type="entry name" value="Peptidase_S1_PA"/>
</dbReference>
<dbReference type="PANTHER" id="PTHR24257">
    <property type="entry name" value="CHYMOTRYPSIN-LIKE ELASTASE FAMILY MEMBER"/>
    <property type="match status" value="1"/>
</dbReference>
<dbReference type="PANTHER" id="PTHR24257:SF17">
    <property type="match status" value="1"/>
</dbReference>
<dbReference type="Pfam" id="PF00089">
    <property type="entry name" value="Trypsin"/>
    <property type="match status" value="1"/>
</dbReference>
<dbReference type="InterPro" id="IPR043504">
    <property type="entry name" value="Peptidase_S1_PA_chymotrypsin"/>
</dbReference>
<dbReference type="GO" id="GO:0006508">
    <property type="term" value="P:proteolysis"/>
    <property type="evidence" value="ECO:0007669"/>
    <property type="project" value="InterPro"/>
</dbReference>
<feature type="domain" description="Peptidase S1" evidence="2">
    <location>
        <begin position="50"/>
        <end position="305"/>
    </location>
</feature>
<dbReference type="PROSITE" id="PS50240">
    <property type="entry name" value="TRYPSIN_DOM"/>
    <property type="match status" value="1"/>
</dbReference>
<dbReference type="GO" id="GO:0004252">
    <property type="term" value="F:serine-type endopeptidase activity"/>
    <property type="evidence" value="ECO:0007669"/>
    <property type="project" value="InterPro"/>
</dbReference>
<keyword evidence="1" id="KW-0732">Signal</keyword>
<dbReference type="InterPro" id="IPR001314">
    <property type="entry name" value="Peptidase_S1A"/>
</dbReference>
<organism evidence="3">
    <name type="scientific">Schistocephalus solidus</name>
    <name type="common">Tapeworm</name>
    <dbReference type="NCBI Taxonomy" id="70667"/>
    <lineage>
        <taxon>Eukaryota</taxon>
        <taxon>Metazoa</taxon>
        <taxon>Spiralia</taxon>
        <taxon>Lophotrochozoa</taxon>
        <taxon>Platyhelminthes</taxon>
        <taxon>Cestoda</taxon>
        <taxon>Eucestoda</taxon>
        <taxon>Diphyllobothriidea</taxon>
        <taxon>Diphyllobothriidae</taxon>
        <taxon>Schistocephalus</taxon>
    </lineage>
</organism>
<evidence type="ECO:0000256" key="1">
    <source>
        <dbReference type="SAM" id="SignalP"/>
    </source>
</evidence>
<sequence length="307" mass="34284">MICRTWIHLLIQALLLISVKCQDEDEQTFKDNLPTYCGHRPKLINTEDRMRPGKKEAIPNSWPFHVGIFATSIGRYPFCGGTLIAPNWVLTAAHCISGILNCKTPPTGILFDFKEFAGATLAVIVGDHDFKKDDSKRDFKAVEKVILHPGVVSGKNVQHDIALLRLRGKTKRRKEVQYACLPENSFNLPAGDFAYFMGWGKVVNPANNAELRNTNVLMEARVPTLARFMCTIPERNVSGLRNVCIDTAFGKPCNGDSGGGLFCVDMQGHWVVYGIMSFAFKGCIGKLGVFTLTNRYTDWIKQIVRDN</sequence>
<evidence type="ECO:0000259" key="2">
    <source>
        <dbReference type="PROSITE" id="PS50240"/>
    </source>
</evidence>
<evidence type="ECO:0000313" key="3">
    <source>
        <dbReference type="EMBL" id="JAP59201.1"/>
    </source>
</evidence>
<dbReference type="CDD" id="cd00190">
    <property type="entry name" value="Tryp_SPc"/>
    <property type="match status" value="1"/>
</dbReference>
<dbReference type="PRINTS" id="PR00722">
    <property type="entry name" value="CHYMOTRYPSIN"/>
</dbReference>
<dbReference type="SMART" id="SM00020">
    <property type="entry name" value="Tryp_SPc"/>
    <property type="match status" value="1"/>
</dbReference>
<feature type="signal peptide" evidence="1">
    <location>
        <begin position="1"/>
        <end position="21"/>
    </location>
</feature>
<gene>
    <name evidence="3" type="primary">CEL2A</name>
    <name evidence="3" type="ORF">TR157597</name>
</gene>
<feature type="chain" id="PRO_5007051480" evidence="1">
    <location>
        <begin position="22"/>
        <end position="307"/>
    </location>
</feature>
<dbReference type="InterPro" id="IPR001254">
    <property type="entry name" value="Trypsin_dom"/>
</dbReference>
<dbReference type="EMBL" id="GEEE01004024">
    <property type="protein sequence ID" value="JAP59201.1"/>
    <property type="molecule type" value="Transcribed_RNA"/>
</dbReference>
<dbReference type="AlphaFoldDB" id="A0A0X3Q5B5"/>
<dbReference type="Gene3D" id="2.40.10.10">
    <property type="entry name" value="Trypsin-like serine proteases"/>
    <property type="match status" value="3"/>
</dbReference>
<dbReference type="SUPFAM" id="SSF50494">
    <property type="entry name" value="Trypsin-like serine proteases"/>
    <property type="match status" value="1"/>
</dbReference>
<dbReference type="GO" id="GO:0005615">
    <property type="term" value="C:extracellular space"/>
    <property type="evidence" value="ECO:0007669"/>
    <property type="project" value="TreeGrafter"/>
</dbReference>
<reference evidence="3" key="1">
    <citation type="submission" date="2016-01" db="EMBL/GenBank/DDBJ databases">
        <title>Reference transcriptome for the parasite Schistocephalus solidus: insights into the molecular evolution of parasitism.</title>
        <authorList>
            <person name="Hebert F.O."/>
            <person name="Grambauer S."/>
            <person name="Barber I."/>
            <person name="Landry C.R."/>
            <person name="Aubin-Horth N."/>
        </authorList>
    </citation>
    <scope>NUCLEOTIDE SEQUENCE</scope>
</reference>
<proteinExistence type="predicted"/>
<protein>
    <submittedName>
        <fullName evidence="3">Chymotrypsin-like elastase family member 2A</fullName>
    </submittedName>
</protein>
<dbReference type="InterPro" id="IPR018114">
    <property type="entry name" value="TRYPSIN_HIS"/>
</dbReference>
<name>A0A0X3Q5B5_SCHSO</name>
<dbReference type="InterPro" id="IPR050850">
    <property type="entry name" value="Peptidase_S1_Elastase_sf"/>
</dbReference>